<dbReference type="RefSeq" id="WP_242950022.1">
    <property type="nucleotide sequence ID" value="NZ_LZYZ01000012.1"/>
</dbReference>
<organism evidence="1 2">
    <name type="scientific">Clostridium saccharobutylicum</name>
    <dbReference type="NCBI Taxonomy" id="169679"/>
    <lineage>
        <taxon>Bacteria</taxon>
        <taxon>Bacillati</taxon>
        <taxon>Bacillota</taxon>
        <taxon>Clostridia</taxon>
        <taxon>Eubacteriales</taxon>
        <taxon>Clostridiaceae</taxon>
        <taxon>Clostridium</taxon>
    </lineage>
</organism>
<accession>A0A1S8MND9</accession>
<reference evidence="1 2" key="1">
    <citation type="submission" date="2016-05" db="EMBL/GenBank/DDBJ databases">
        <title>Microbial solvent formation.</title>
        <authorList>
            <person name="Poehlein A."/>
            <person name="Montoya Solano J.D."/>
            <person name="Flitsch S."/>
            <person name="Krabben P."/>
            <person name="Duerre P."/>
            <person name="Daniel R."/>
        </authorList>
    </citation>
    <scope>NUCLEOTIDE SEQUENCE [LARGE SCALE GENOMIC DNA]</scope>
    <source>
        <strain evidence="1 2">L1-8</strain>
    </source>
</reference>
<dbReference type="Proteomes" id="UP000191154">
    <property type="component" value="Unassembled WGS sequence"/>
</dbReference>
<gene>
    <name evidence="1" type="ORF">CLOSAC_45730</name>
</gene>
<evidence type="ECO:0000313" key="2">
    <source>
        <dbReference type="Proteomes" id="UP000191154"/>
    </source>
</evidence>
<comment type="caution">
    <text evidence="1">The sequence shown here is derived from an EMBL/GenBank/DDBJ whole genome shotgun (WGS) entry which is preliminary data.</text>
</comment>
<evidence type="ECO:0000313" key="1">
    <source>
        <dbReference type="EMBL" id="OOM05703.1"/>
    </source>
</evidence>
<dbReference type="EMBL" id="LZYZ01000012">
    <property type="protein sequence ID" value="OOM05703.1"/>
    <property type="molecule type" value="Genomic_DNA"/>
</dbReference>
<proteinExistence type="predicted"/>
<protein>
    <submittedName>
        <fullName evidence="1">Uncharacterized protein</fullName>
    </submittedName>
</protein>
<name>A0A1S8MND9_CLOSA</name>
<dbReference type="AlphaFoldDB" id="A0A1S8MND9"/>
<sequence>MGGSNKEKIEAGNVSIKQYKERVDKIIKVIKEQEGLLTEFDDKIFNALIDRIEVLESTHFVFVLKNGMRIEEKI</sequence>